<dbReference type="CDD" id="cd12915">
    <property type="entry name" value="PDC2_DGC_like"/>
    <property type="match status" value="1"/>
</dbReference>
<feature type="coiled-coil region" evidence="5">
    <location>
        <begin position="309"/>
        <end position="360"/>
    </location>
</feature>
<dbReference type="SMART" id="SM00388">
    <property type="entry name" value="HisKA"/>
    <property type="match status" value="1"/>
</dbReference>
<dbReference type="Gene3D" id="3.40.50.2300">
    <property type="match status" value="2"/>
</dbReference>
<dbReference type="InterPro" id="IPR036890">
    <property type="entry name" value="HATPase_C_sf"/>
</dbReference>
<dbReference type="InterPro" id="IPR004358">
    <property type="entry name" value="Sig_transdc_His_kin-like_C"/>
</dbReference>
<evidence type="ECO:0000313" key="9">
    <source>
        <dbReference type="EMBL" id="SMF91480.1"/>
    </source>
</evidence>
<evidence type="ECO:0000259" key="8">
    <source>
        <dbReference type="PROSITE" id="PS50110"/>
    </source>
</evidence>
<dbReference type="PRINTS" id="PR00344">
    <property type="entry name" value="BCTRLSENSOR"/>
</dbReference>
<dbReference type="Pfam" id="PF02518">
    <property type="entry name" value="HATPase_c"/>
    <property type="match status" value="1"/>
</dbReference>
<dbReference type="Pfam" id="PF00072">
    <property type="entry name" value="Response_reg"/>
    <property type="match status" value="2"/>
</dbReference>
<keyword evidence="5" id="KW-0175">Coiled coil</keyword>
<dbReference type="Gene3D" id="3.30.565.10">
    <property type="entry name" value="Histidine kinase-like ATPase, C-terminal domain"/>
    <property type="match status" value="1"/>
</dbReference>
<reference evidence="9 10" key="1">
    <citation type="submission" date="2017-04" db="EMBL/GenBank/DDBJ databases">
        <authorList>
            <person name="Afonso C.L."/>
            <person name="Miller P.J."/>
            <person name="Scott M.A."/>
            <person name="Spackman E."/>
            <person name="Goraichik I."/>
            <person name="Dimitrov K.M."/>
            <person name="Suarez D.L."/>
            <person name="Swayne D.E."/>
        </authorList>
    </citation>
    <scope>NUCLEOTIDE SEQUENCE [LARGE SCALE GENOMIC DNA]</scope>
    <source>
        <strain evidence="9 10">A2P</strain>
    </source>
</reference>
<feature type="region of interest" description="Disordered" evidence="6">
    <location>
        <begin position="748"/>
        <end position="785"/>
    </location>
</feature>
<feature type="compositionally biased region" description="Pro residues" evidence="6">
    <location>
        <begin position="617"/>
        <end position="626"/>
    </location>
</feature>
<feature type="compositionally biased region" description="Low complexity" evidence="6">
    <location>
        <begin position="753"/>
        <end position="769"/>
    </location>
</feature>
<dbReference type="InterPro" id="IPR005467">
    <property type="entry name" value="His_kinase_dom"/>
</dbReference>
<dbReference type="CDD" id="cd17546">
    <property type="entry name" value="REC_hyHK_CKI1_RcsC-like"/>
    <property type="match status" value="1"/>
</dbReference>
<dbReference type="Proteomes" id="UP000192936">
    <property type="component" value="Unassembled WGS sequence"/>
</dbReference>
<evidence type="ECO:0000256" key="4">
    <source>
        <dbReference type="PROSITE-ProRule" id="PRU00169"/>
    </source>
</evidence>
<dbReference type="CDD" id="cd00082">
    <property type="entry name" value="HisKA"/>
    <property type="match status" value="1"/>
</dbReference>
<dbReference type="SUPFAM" id="SSF55874">
    <property type="entry name" value="ATPase domain of HSP90 chaperone/DNA topoisomerase II/histidine kinase"/>
    <property type="match status" value="1"/>
</dbReference>
<dbReference type="SMART" id="SM00448">
    <property type="entry name" value="REC"/>
    <property type="match status" value="2"/>
</dbReference>
<keyword evidence="9" id="KW-0808">Transferase</keyword>
<evidence type="ECO:0000256" key="5">
    <source>
        <dbReference type="SAM" id="Coils"/>
    </source>
</evidence>
<dbReference type="PROSITE" id="PS50110">
    <property type="entry name" value="RESPONSE_REGULATORY"/>
    <property type="match status" value="2"/>
</dbReference>
<organism evidence="9 10">
    <name type="scientific">Azospirillum oryzae</name>
    <dbReference type="NCBI Taxonomy" id="286727"/>
    <lineage>
        <taxon>Bacteria</taxon>
        <taxon>Pseudomonadati</taxon>
        <taxon>Pseudomonadota</taxon>
        <taxon>Alphaproteobacteria</taxon>
        <taxon>Rhodospirillales</taxon>
        <taxon>Azospirillaceae</taxon>
        <taxon>Azospirillum</taxon>
    </lineage>
</organism>
<feature type="compositionally biased region" description="Low complexity" evidence="6">
    <location>
        <begin position="603"/>
        <end position="616"/>
    </location>
</feature>
<protein>
    <recommendedName>
        <fullName evidence="2">histidine kinase</fullName>
        <ecNumber evidence="2">2.7.13.3</ecNumber>
    </recommendedName>
</protein>
<name>A0A1X7HSW8_9PROT</name>
<dbReference type="Gene3D" id="3.30.450.20">
    <property type="entry name" value="PAS domain"/>
    <property type="match status" value="2"/>
</dbReference>
<dbReference type="EC" id="2.7.13.3" evidence="2"/>
<dbReference type="Pfam" id="PF00512">
    <property type="entry name" value="HisKA"/>
    <property type="match status" value="1"/>
</dbReference>
<dbReference type="InterPro" id="IPR001789">
    <property type="entry name" value="Sig_transdc_resp-reg_receiver"/>
</dbReference>
<sequence length="913" mass="96612">MGRFLRGALVMVVVLAALAGNAGHRIYHDYQDTLQRRFAMVRDMARLVDDHVHRTVRTADIALDQTAAMVAEAGGPQHVRDLKHWTRLREYAAQVEGADAVWIYDADGRPVLESASFPSRIADFADPAGLATLRGGARLHVGAAQTIRSGSQPLVFPVSRPLHDDEGRFVGTASATIRVDSLTDFYALLGVEFDPLIGVYGPAGEVLARRPATLESAGKSVAGGLLFQSKLREAPAGQLLLPSVLDGVLRIAAYRTVRDYGLVVLTGIGRDEAMAEWRTRTLHTVLETAIGLLAILAMLGWGLRYLDRERKAQVALAEARNAVERTSAERDETARLAAELDKARDMAETARRAAEAANHDKGEFLAGLSHELRTPLNAVIGFSDLIAREAEGPVGTPSYRQYAANVRDSGQHVLELINEILDHARAEAGALTLEEGPCDLEDAADFAVRMLTPRAEHAGVLLSAAVAPAVRNLRGDDRRIRQILLNLIANGVKYTPSGGSVTLSAALDDGAPVIRVIDTGLGIPTEDIDRVLEPFARAGNATRGVEGAGLGLPLTKRLVELHGGTLELRSTLGVGTTVTVRLPASRLLPANPFDMPRAEAAIPAAGPAPAAPQAQSPSPPPAPAPASGPLSVLLVDDDPTVRDMVAGLLRGWGHRVIAAANANEALVVLDGHEPLDLLLSDVVMPPGMDGTELARHAARMRPGLPVLLASGFAAHAAGTPSAFGPDIAMIAKPFAIDDLRRQLARIAARPDGAASPTKAAAPPSAAARPAAPPATAPTDRSPGPPRLLIAEDLAINRELLAALFRDSGYAIDLVADGAAAVEAVETGDYDLVLMDVQMPGMDGLEASRAIREMPPPRGDLPILALTAGSSEEERRNCREAGMIGHIGKPYDREILLRQVTRALDATRSRTGAA</sequence>
<dbReference type="CDD" id="cd16922">
    <property type="entry name" value="HATPase_EvgS-ArcB-TorS-like"/>
    <property type="match status" value="1"/>
</dbReference>
<dbReference type="SMART" id="SM00387">
    <property type="entry name" value="HATPase_c"/>
    <property type="match status" value="1"/>
</dbReference>
<dbReference type="OrthoDB" id="7292380at2"/>
<dbReference type="EMBL" id="FXAK01000010">
    <property type="protein sequence ID" value="SMF91480.1"/>
    <property type="molecule type" value="Genomic_DNA"/>
</dbReference>
<dbReference type="RefSeq" id="WP_085092056.1">
    <property type="nucleotide sequence ID" value="NZ_FXAK01000010.1"/>
</dbReference>
<dbReference type="InterPro" id="IPR003661">
    <property type="entry name" value="HisK_dim/P_dom"/>
</dbReference>
<proteinExistence type="predicted"/>
<dbReference type="Pfam" id="PF22588">
    <property type="entry name" value="dCache_1_like"/>
    <property type="match status" value="1"/>
</dbReference>
<evidence type="ECO:0000256" key="3">
    <source>
        <dbReference type="ARBA" id="ARBA00022553"/>
    </source>
</evidence>
<feature type="region of interest" description="Disordered" evidence="6">
    <location>
        <begin position="603"/>
        <end position="631"/>
    </location>
</feature>
<feature type="modified residue" description="4-aspartylphosphate" evidence="4">
    <location>
        <position position="835"/>
    </location>
</feature>
<dbReference type="AlphaFoldDB" id="A0A1X7HSW8"/>
<dbReference type="InterPro" id="IPR036097">
    <property type="entry name" value="HisK_dim/P_sf"/>
</dbReference>
<dbReference type="SUPFAM" id="SSF52172">
    <property type="entry name" value="CheY-like"/>
    <property type="match status" value="2"/>
</dbReference>
<dbReference type="SUPFAM" id="SSF47384">
    <property type="entry name" value="Homodimeric domain of signal transducing histidine kinase"/>
    <property type="match status" value="1"/>
</dbReference>
<dbReference type="PANTHER" id="PTHR45339:SF3">
    <property type="entry name" value="HISTIDINE KINASE"/>
    <property type="match status" value="1"/>
</dbReference>
<evidence type="ECO:0000313" key="10">
    <source>
        <dbReference type="Proteomes" id="UP000192936"/>
    </source>
</evidence>
<feature type="domain" description="Response regulatory" evidence="8">
    <location>
        <begin position="631"/>
        <end position="747"/>
    </location>
</feature>
<feature type="domain" description="Response regulatory" evidence="8">
    <location>
        <begin position="786"/>
        <end position="903"/>
    </location>
</feature>
<dbReference type="InterPro" id="IPR054327">
    <property type="entry name" value="His-kinase-like_sensor"/>
</dbReference>
<keyword evidence="9" id="KW-0418">Kinase</keyword>
<dbReference type="Gene3D" id="1.10.287.130">
    <property type="match status" value="1"/>
</dbReference>
<feature type="modified residue" description="4-aspartylphosphate" evidence="4">
    <location>
        <position position="681"/>
    </location>
</feature>
<dbReference type="InterPro" id="IPR011006">
    <property type="entry name" value="CheY-like_superfamily"/>
</dbReference>
<feature type="domain" description="Histidine kinase" evidence="7">
    <location>
        <begin position="367"/>
        <end position="586"/>
    </location>
</feature>
<dbReference type="PANTHER" id="PTHR45339">
    <property type="entry name" value="HYBRID SIGNAL TRANSDUCTION HISTIDINE KINASE J"/>
    <property type="match status" value="1"/>
</dbReference>
<dbReference type="InterPro" id="IPR003594">
    <property type="entry name" value="HATPase_dom"/>
</dbReference>
<gene>
    <name evidence="9" type="ORF">SAMN02982917_0252</name>
</gene>
<evidence type="ECO:0000259" key="7">
    <source>
        <dbReference type="PROSITE" id="PS50109"/>
    </source>
</evidence>
<dbReference type="PROSITE" id="PS50109">
    <property type="entry name" value="HIS_KIN"/>
    <property type="match status" value="1"/>
</dbReference>
<dbReference type="STRING" id="286727.SAMN02982917_0252"/>
<evidence type="ECO:0000256" key="6">
    <source>
        <dbReference type="SAM" id="MobiDB-lite"/>
    </source>
</evidence>
<evidence type="ECO:0000256" key="2">
    <source>
        <dbReference type="ARBA" id="ARBA00012438"/>
    </source>
</evidence>
<accession>A0A1X7HSW8</accession>
<evidence type="ECO:0000256" key="1">
    <source>
        <dbReference type="ARBA" id="ARBA00000085"/>
    </source>
</evidence>
<dbReference type="CDD" id="cd12914">
    <property type="entry name" value="PDC1_DGC_like"/>
    <property type="match status" value="1"/>
</dbReference>
<dbReference type="GO" id="GO:0000155">
    <property type="term" value="F:phosphorelay sensor kinase activity"/>
    <property type="evidence" value="ECO:0007669"/>
    <property type="project" value="InterPro"/>
</dbReference>
<keyword evidence="3 4" id="KW-0597">Phosphoprotein</keyword>
<comment type="catalytic activity">
    <reaction evidence="1">
        <text>ATP + protein L-histidine = ADP + protein N-phospho-L-histidine.</text>
        <dbReference type="EC" id="2.7.13.3"/>
    </reaction>
</comment>